<name>A0ABP5U003_9ACTN</name>
<proteinExistence type="predicted"/>
<protein>
    <recommendedName>
        <fullName evidence="5">DUF3592 domain-containing protein</fullName>
    </recommendedName>
</protein>
<feature type="chain" id="PRO_5045281940" description="DUF3592 domain-containing protein" evidence="2">
    <location>
        <begin position="24"/>
        <end position="132"/>
    </location>
</feature>
<keyword evidence="1" id="KW-0812">Transmembrane</keyword>
<feature type="transmembrane region" description="Helical" evidence="1">
    <location>
        <begin position="103"/>
        <end position="125"/>
    </location>
</feature>
<evidence type="ECO:0000313" key="3">
    <source>
        <dbReference type="EMBL" id="GAA2366048.1"/>
    </source>
</evidence>
<sequence length="132" mass="13876">MTRRRALLTTAGLLALLALCAGAAVVTDLVHYATGKRGTITVQACTQDNAARKPRYECTGTFETADHSVRRDEVEFVETYAEDPGARVPATLNGDTVNEVSPAATAAGAVVTLASIAGIVALLVVRRRLPPQ</sequence>
<evidence type="ECO:0000256" key="1">
    <source>
        <dbReference type="SAM" id="Phobius"/>
    </source>
</evidence>
<keyword evidence="1" id="KW-1133">Transmembrane helix</keyword>
<reference evidence="4" key="1">
    <citation type="journal article" date="2019" name="Int. J. Syst. Evol. Microbiol.">
        <title>The Global Catalogue of Microorganisms (GCM) 10K type strain sequencing project: providing services to taxonomists for standard genome sequencing and annotation.</title>
        <authorList>
            <consortium name="The Broad Institute Genomics Platform"/>
            <consortium name="The Broad Institute Genome Sequencing Center for Infectious Disease"/>
            <person name="Wu L."/>
            <person name="Ma J."/>
        </authorList>
    </citation>
    <scope>NUCLEOTIDE SEQUENCE [LARGE SCALE GENOMIC DNA]</scope>
    <source>
        <strain evidence="4">JCM 3272</strain>
    </source>
</reference>
<organism evidence="3 4">
    <name type="scientific">Dactylosporangium salmoneum</name>
    <dbReference type="NCBI Taxonomy" id="53361"/>
    <lineage>
        <taxon>Bacteria</taxon>
        <taxon>Bacillati</taxon>
        <taxon>Actinomycetota</taxon>
        <taxon>Actinomycetes</taxon>
        <taxon>Micromonosporales</taxon>
        <taxon>Micromonosporaceae</taxon>
        <taxon>Dactylosporangium</taxon>
    </lineage>
</organism>
<dbReference type="RefSeq" id="WP_344616374.1">
    <property type="nucleotide sequence ID" value="NZ_BAAARV010000063.1"/>
</dbReference>
<evidence type="ECO:0000313" key="4">
    <source>
        <dbReference type="Proteomes" id="UP001501444"/>
    </source>
</evidence>
<evidence type="ECO:0008006" key="5">
    <source>
        <dbReference type="Google" id="ProtNLM"/>
    </source>
</evidence>
<dbReference type="EMBL" id="BAAARV010000063">
    <property type="protein sequence ID" value="GAA2366048.1"/>
    <property type="molecule type" value="Genomic_DNA"/>
</dbReference>
<accession>A0ABP5U003</accession>
<keyword evidence="2" id="KW-0732">Signal</keyword>
<dbReference type="Proteomes" id="UP001501444">
    <property type="component" value="Unassembled WGS sequence"/>
</dbReference>
<keyword evidence="4" id="KW-1185">Reference proteome</keyword>
<keyword evidence="1" id="KW-0472">Membrane</keyword>
<evidence type="ECO:0000256" key="2">
    <source>
        <dbReference type="SAM" id="SignalP"/>
    </source>
</evidence>
<gene>
    <name evidence="3" type="ORF">GCM10010170_064860</name>
</gene>
<feature type="signal peptide" evidence="2">
    <location>
        <begin position="1"/>
        <end position="23"/>
    </location>
</feature>
<comment type="caution">
    <text evidence="3">The sequence shown here is derived from an EMBL/GenBank/DDBJ whole genome shotgun (WGS) entry which is preliminary data.</text>
</comment>